<dbReference type="Pfam" id="PF00153">
    <property type="entry name" value="Mito_carr"/>
    <property type="match status" value="2"/>
</dbReference>
<keyword evidence="8 10" id="KW-0472">Membrane</keyword>
<evidence type="ECO:0000256" key="7">
    <source>
        <dbReference type="ARBA" id="ARBA00023065"/>
    </source>
</evidence>
<feature type="domain" description="Methyltransferase type 11" evidence="15">
    <location>
        <begin position="423"/>
        <end position="516"/>
    </location>
</feature>
<evidence type="ECO:0000313" key="17">
    <source>
        <dbReference type="Proteomes" id="UP000002729"/>
    </source>
</evidence>
<keyword evidence="17" id="KW-1185">Reference proteome</keyword>
<gene>
    <name evidence="16" type="ORF">AURANDRAFT_67645</name>
</gene>
<dbReference type="PROSITE" id="PS50920">
    <property type="entry name" value="SOLCAR"/>
    <property type="match status" value="2"/>
</dbReference>
<dbReference type="InterPro" id="IPR018108">
    <property type="entry name" value="MCP_transmembrane"/>
</dbReference>
<organism evidence="17">
    <name type="scientific">Aureococcus anophagefferens</name>
    <name type="common">Harmful bloom alga</name>
    <dbReference type="NCBI Taxonomy" id="44056"/>
    <lineage>
        <taxon>Eukaryota</taxon>
        <taxon>Sar</taxon>
        <taxon>Stramenopiles</taxon>
        <taxon>Ochrophyta</taxon>
        <taxon>Pelagophyceae</taxon>
        <taxon>Pelagomonadales</taxon>
        <taxon>Pelagomonadaceae</taxon>
        <taxon>Aureococcus</taxon>
    </lineage>
</organism>
<comment type="similarity">
    <text evidence="11">Belongs to the two pore domain potassium channel (TC 1.A.1.8) family.</text>
</comment>
<dbReference type="Pfam" id="PF08241">
    <property type="entry name" value="Methyltransf_11"/>
    <property type="match status" value="1"/>
</dbReference>
<accession>F0YLX0</accession>
<evidence type="ECO:0008006" key="18">
    <source>
        <dbReference type="Google" id="ProtNLM"/>
    </source>
</evidence>
<dbReference type="Proteomes" id="UP000002729">
    <property type="component" value="Unassembled WGS sequence"/>
</dbReference>
<name>F0YLX0_AURAN</name>
<proteinExistence type="inferred from homology"/>
<dbReference type="InParanoid" id="F0YLX0"/>
<comment type="subcellular location">
    <subcellularLocation>
        <location evidence="1">Membrane</location>
        <topology evidence="1">Multi-pass membrane protein</topology>
    </subcellularLocation>
</comment>
<keyword evidence="5" id="KW-0677">Repeat</keyword>
<evidence type="ECO:0000256" key="11">
    <source>
        <dbReference type="RuleBase" id="RU003857"/>
    </source>
</evidence>
<dbReference type="Gene3D" id="1.10.287.70">
    <property type="match status" value="2"/>
</dbReference>
<reference evidence="16 17" key="1">
    <citation type="journal article" date="2011" name="Proc. Natl. Acad. Sci. U.S.A.">
        <title>Niche of harmful alga Aureococcus anophagefferens revealed through ecogenomics.</title>
        <authorList>
            <person name="Gobler C.J."/>
            <person name="Berry D.L."/>
            <person name="Dyhrman S.T."/>
            <person name="Wilhelm S.W."/>
            <person name="Salamov A."/>
            <person name="Lobanov A.V."/>
            <person name="Zhang Y."/>
            <person name="Collier J.L."/>
            <person name="Wurch L.L."/>
            <person name="Kustka A.B."/>
            <person name="Dill B.D."/>
            <person name="Shah M."/>
            <person name="VerBerkmoes N.C."/>
            <person name="Kuo A."/>
            <person name="Terry A."/>
            <person name="Pangilinan J."/>
            <person name="Lindquist E.A."/>
            <person name="Lucas S."/>
            <person name="Paulsen I.T."/>
            <person name="Hattenrath-Lehmann T.K."/>
            <person name="Talmage S.C."/>
            <person name="Walker E.A."/>
            <person name="Koch F."/>
            <person name="Burson A.M."/>
            <person name="Marcoval M.A."/>
            <person name="Tang Y.Z."/>
            <person name="Lecleir G.R."/>
            <person name="Coyne K.J."/>
            <person name="Berg G.M."/>
            <person name="Bertrand E.M."/>
            <person name="Saito M.A."/>
            <person name="Gladyshev V.N."/>
            <person name="Grigoriev I.V."/>
        </authorList>
    </citation>
    <scope>NUCLEOTIDE SEQUENCE [LARGE SCALE GENOMIC DNA]</scope>
    <source>
        <strain evidence="17">CCMP 1984</strain>
    </source>
</reference>
<feature type="transmembrane region" description="Helical" evidence="13">
    <location>
        <begin position="162"/>
        <end position="180"/>
    </location>
</feature>
<evidence type="ECO:0000256" key="1">
    <source>
        <dbReference type="ARBA" id="ARBA00004141"/>
    </source>
</evidence>
<dbReference type="GeneID" id="20226350"/>
<feature type="transmembrane region" description="Helical" evidence="13">
    <location>
        <begin position="120"/>
        <end position="141"/>
    </location>
</feature>
<evidence type="ECO:0000256" key="4">
    <source>
        <dbReference type="ARBA" id="ARBA00022692"/>
    </source>
</evidence>
<protein>
    <recommendedName>
        <fullName evidence="18">Calmodulin</fullName>
    </recommendedName>
</protein>
<dbReference type="CDD" id="cd02440">
    <property type="entry name" value="AdoMet_MTases"/>
    <property type="match status" value="1"/>
</dbReference>
<dbReference type="InterPro" id="IPR018247">
    <property type="entry name" value="EF_Hand_1_Ca_BS"/>
</dbReference>
<keyword evidence="6 13" id="KW-1133">Transmembrane helix</keyword>
<dbReference type="GO" id="GO:0016020">
    <property type="term" value="C:membrane"/>
    <property type="evidence" value="ECO:0007669"/>
    <property type="project" value="UniProtKB-SubCell"/>
</dbReference>
<dbReference type="RefSeq" id="XP_009041446.1">
    <property type="nucleotide sequence ID" value="XM_009043198.1"/>
</dbReference>
<dbReference type="PROSITE" id="PS00018">
    <property type="entry name" value="EF_HAND_1"/>
    <property type="match status" value="1"/>
</dbReference>
<dbReference type="SUPFAM" id="SSF81324">
    <property type="entry name" value="Voltage-gated potassium channels"/>
    <property type="match status" value="2"/>
</dbReference>
<comment type="similarity">
    <text evidence="2">Belongs to the mitochondrial carrier (TC 2.A.29) family.</text>
</comment>
<dbReference type="EMBL" id="GL833159">
    <property type="protein sequence ID" value="EGB03894.1"/>
    <property type="molecule type" value="Genomic_DNA"/>
</dbReference>
<dbReference type="InterPro" id="IPR029063">
    <property type="entry name" value="SAM-dependent_MTases_sf"/>
</dbReference>
<evidence type="ECO:0000256" key="6">
    <source>
        <dbReference type="ARBA" id="ARBA00022989"/>
    </source>
</evidence>
<dbReference type="InterPro" id="IPR013216">
    <property type="entry name" value="Methyltransf_11"/>
</dbReference>
<dbReference type="Gene3D" id="3.40.50.150">
    <property type="entry name" value="Vaccinia Virus protein VP39"/>
    <property type="match status" value="1"/>
</dbReference>
<evidence type="ECO:0000259" key="14">
    <source>
        <dbReference type="Pfam" id="PF07885"/>
    </source>
</evidence>
<dbReference type="eggNOG" id="KOG1418">
    <property type="taxonomic scope" value="Eukaryota"/>
</dbReference>
<dbReference type="GO" id="GO:0008757">
    <property type="term" value="F:S-adenosylmethionine-dependent methyltransferase activity"/>
    <property type="evidence" value="ECO:0007669"/>
    <property type="project" value="InterPro"/>
</dbReference>
<dbReference type="GO" id="GO:0005737">
    <property type="term" value="C:cytoplasm"/>
    <property type="evidence" value="ECO:0007669"/>
    <property type="project" value="UniProtKB-ARBA"/>
</dbReference>
<dbReference type="GO" id="GO:0005267">
    <property type="term" value="F:potassium channel activity"/>
    <property type="evidence" value="ECO:0007669"/>
    <property type="project" value="InterPro"/>
</dbReference>
<evidence type="ECO:0000256" key="8">
    <source>
        <dbReference type="ARBA" id="ARBA00023136"/>
    </source>
</evidence>
<feature type="repeat" description="Solcar" evidence="10">
    <location>
        <begin position="788"/>
        <end position="869"/>
    </location>
</feature>
<dbReference type="InterPro" id="IPR023395">
    <property type="entry name" value="MCP_dom_sf"/>
</dbReference>
<evidence type="ECO:0000256" key="5">
    <source>
        <dbReference type="ARBA" id="ARBA00022737"/>
    </source>
</evidence>
<feature type="repeat" description="Solcar" evidence="10">
    <location>
        <begin position="878"/>
        <end position="962"/>
    </location>
</feature>
<dbReference type="InterPro" id="IPR013099">
    <property type="entry name" value="K_chnl_dom"/>
</dbReference>
<evidence type="ECO:0000256" key="3">
    <source>
        <dbReference type="ARBA" id="ARBA00022448"/>
    </source>
</evidence>
<dbReference type="InterPro" id="IPR003280">
    <property type="entry name" value="2pore_dom_K_chnl"/>
</dbReference>
<keyword evidence="3 11" id="KW-0813">Transport</keyword>
<keyword evidence="7 11" id="KW-0406">Ion transport</keyword>
<evidence type="ECO:0000256" key="2">
    <source>
        <dbReference type="ARBA" id="ARBA00006375"/>
    </source>
</evidence>
<dbReference type="eggNOG" id="KOG0759">
    <property type="taxonomic scope" value="Eukaryota"/>
</dbReference>
<dbReference type="SUPFAM" id="SSF53335">
    <property type="entry name" value="S-adenosyl-L-methionine-dependent methyltransferases"/>
    <property type="match status" value="1"/>
</dbReference>
<evidence type="ECO:0000313" key="16">
    <source>
        <dbReference type="EMBL" id="EGB03894.1"/>
    </source>
</evidence>
<evidence type="ECO:0000256" key="13">
    <source>
        <dbReference type="SAM" id="Phobius"/>
    </source>
</evidence>
<dbReference type="InterPro" id="IPR050391">
    <property type="entry name" value="Mito_Metabolite_Transporter"/>
</dbReference>
<feature type="region of interest" description="Disordered" evidence="12">
    <location>
        <begin position="343"/>
        <end position="371"/>
    </location>
</feature>
<feature type="region of interest" description="Disordered" evidence="12">
    <location>
        <begin position="957"/>
        <end position="982"/>
    </location>
</feature>
<feature type="transmembrane region" description="Helical" evidence="13">
    <location>
        <begin position="382"/>
        <end position="404"/>
    </location>
</feature>
<dbReference type="PRINTS" id="PR01333">
    <property type="entry name" value="2POREKCHANEL"/>
</dbReference>
<dbReference type="Gene3D" id="1.50.40.10">
    <property type="entry name" value="Mitochondrial carrier domain"/>
    <property type="match status" value="1"/>
</dbReference>
<keyword evidence="4 10" id="KW-0812">Transmembrane</keyword>
<keyword evidence="9 11" id="KW-0407">Ion channel</keyword>
<sequence length="982" mass="102002">MGSGPAMLALLLLAPKRPRLPRMAAIINANNTPKRRRGLPPLPTALVRGGRRGTSLKAPPVVQPAPRLPIAKALAAFAALAASATLALSRLECSLPDAAWLVATTATTTGFGDVAPITPAGRAVCCGVALAGFGLVGTLAARVVDDWVARQRNPGRRRRRSGLRLGLAAACLLLFGAAGLRRCDGLAWGDALYLSVMVATTTGYGDVVPSAAGRPFAAAFGLLSAVTFSNLVGALAVAPLERELAAARRAALVSYPAERDTGDSTYPELTPATLAELARGAVVTDLGLSRNSSNISRDEFTLLLLVKQGLVAPGDLDDAHARFDALDADKTGVLSQADLDLAGDARRDASRPAPGDGASEPAARLGGGRLGGGRRARMSRAALFLAASAAAQAPVNVTVVALALPAYGEATTRVWRALGVEGLHVGCGPALRSGALNSDLASPVAAAGVDAPFVGVDGLAGGRRYFLRHDATEPFPLPDGAVDYVYAEHFIEHVPRSGALAFLREARRLLSRGGVLRVPDLAAYAASYLGDGSFLAARHRLNGDLFDLPPGAATLNNIFTAYGHGRGYLYDYAEFLGLLDEADLGCAPERAAFRESRRIPDVAAAFDGLSRAHESFYVDVDLIDARQAQSAVNSESGAANSTQYVSAMVRASVRHTRPARSANWKFFALGRTSTSLGKWSTQPSPSQCTGTLAWRRNANIGASCLTGSAVIALTNPLDCLKSRFQVAPHSGGGVAAFARALVAGDGLWRGLWRPGLATNVCACTISVGTRIGLYPTLRDSFAPAEARRSPLFMYASGLAGGALGYSVAAPFFYATRVAHVRDLGPGLATLRRLAAPGVRALWRGAPLLVARGAVMSGTQLATYDSAKGFAVDRGLLDDGPALHCAASLCASVSLTTAMVPLDVTLTHYQASPPGAGGVAACARGLLAARGPRVFVRGWLPLWARFLPSTVLTPRPAARVATRSNTVDKGTVPTKAPSPSTTQ</sequence>
<evidence type="ECO:0000256" key="9">
    <source>
        <dbReference type="ARBA" id="ARBA00023303"/>
    </source>
</evidence>
<dbReference type="KEGG" id="aaf:AURANDRAFT_67645"/>
<dbReference type="Pfam" id="PF07885">
    <property type="entry name" value="Ion_trans_2"/>
    <property type="match status" value="2"/>
</dbReference>
<evidence type="ECO:0000259" key="15">
    <source>
        <dbReference type="Pfam" id="PF08241"/>
    </source>
</evidence>
<dbReference type="OrthoDB" id="201316at2759"/>
<feature type="domain" description="Potassium channel" evidence="14">
    <location>
        <begin position="171"/>
        <end position="236"/>
    </location>
</feature>
<evidence type="ECO:0000256" key="10">
    <source>
        <dbReference type="PROSITE-ProRule" id="PRU00282"/>
    </source>
</evidence>
<dbReference type="AlphaFoldDB" id="F0YLX0"/>
<feature type="transmembrane region" description="Helical" evidence="13">
    <location>
        <begin position="216"/>
        <end position="240"/>
    </location>
</feature>
<dbReference type="SUPFAM" id="SSF103506">
    <property type="entry name" value="Mitochondrial carrier"/>
    <property type="match status" value="1"/>
</dbReference>
<feature type="domain" description="Potassium channel" evidence="14">
    <location>
        <begin position="91"/>
        <end position="144"/>
    </location>
</feature>
<evidence type="ECO:0000256" key="12">
    <source>
        <dbReference type="SAM" id="MobiDB-lite"/>
    </source>
</evidence>
<dbReference type="PANTHER" id="PTHR45618">
    <property type="entry name" value="MITOCHONDRIAL DICARBOXYLATE CARRIER-RELATED"/>
    <property type="match status" value="1"/>
</dbReference>